<dbReference type="Gene3D" id="3.50.50.60">
    <property type="entry name" value="FAD/NAD(P)-binding domain"/>
    <property type="match status" value="2"/>
</dbReference>
<keyword evidence="3" id="KW-0274">FAD</keyword>
<evidence type="ECO:0000256" key="3">
    <source>
        <dbReference type="ARBA" id="ARBA00022827"/>
    </source>
</evidence>
<evidence type="ECO:0000313" key="9">
    <source>
        <dbReference type="Proteomes" id="UP000427769"/>
    </source>
</evidence>
<evidence type="ECO:0000313" key="8">
    <source>
        <dbReference type="EMBL" id="BBO74239.1"/>
    </source>
</evidence>
<keyword evidence="6" id="KW-1133">Transmembrane helix</keyword>
<dbReference type="InterPro" id="IPR052206">
    <property type="entry name" value="Retinol_saturase"/>
</dbReference>
<dbReference type="RefSeq" id="WP_155303281.1">
    <property type="nucleotide sequence ID" value="NZ_AP021875.1"/>
</dbReference>
<gene>
    <name evidence="8" type="ORF">DSCW_16560</name>
</gene>
<dbReference type="Pfam" id="PF01593">
    <property type="entry name" value="Amino_oxidase"/>
    <property type="match status" value="1"/>
</dbReference>
<evidence type="ECO:0000256" key="6">
    <source>
        <dbReference type="SAM" id="Phobius"/>
    </source>
</evidence>
<name>A0A5K7Z1W5_9BACT</name>
<feature type="transmembrane region" description="Helical" evidence="6">
    <location>
        <begin position="12"/>
        <end position="31"/>
    </location>
</feature>
<dbReference type="PANTHER" id="PTHR46091">
    <property type="entry name" value="BLR7054 PROTEIN"/>
    <property type="match status" value="1"/>
</dbReference>
<dbReference type="OrthoDB" id="9773233at2"/>
<keyword evidence="1" id="KW-0285">Flavoprotein</keyword>
<keyword evidence="9" id="KW-1185">Reference proteome</keyword>
<accession>A0A5K7Z1W5</accession>
<dbReference type="InterPro" id="IPR002937">
    <property type="entry name" value="Amino_oxidase"/>
</dbReference>
<dbReference type="Proteomes" id="UP000427769">
    <property type="component" value="Chromosome"/>
</dbReference>
<organism evidence="8 9">
    <name type="scientific">Desulfosarcina widdelii</name>
    <dbReference type="NCBI Taxonomy" id="947919"/>
    <lineage>
        <taxon>Bacteria</taxon>
        <taxon>Pseudomonadati</taxon>
        <taxon>Thermodesulfobacteriota</taxon>
        <taxon>Desulfobacteria</taxon>
        <taxon>Desulfobacterales</taxon>
        <taxon>Desulfosarcinaceae</taxon>
        <taxon>Desulfosarcina</taxon>
    </lineage>
</organism>
<dbReference type="InterPro" id="IPR036188">
    <property type="entry name" value="FAD/NAD-bd_sf"/>
</dbReference>
<evidence type="ECO:0000256" key="5">
    <source>
        <dbReference type="ARBA" id="ARBA00023027"/>
    </source>
</evidence>
<keyword evidence="4" id="KW-0521">NADP</keyword>
<keyword evidence="2" id="KW-0732">Signal</keyword>
<dbReference type="GO" id="GO:0016491">
    <property type="term" value="F:oxidoreductase activity"/>
    <property type="evidence" value="ECO:0007669"/>
    <property type="project" value="InterPro"/>
</dbReference>
<proteinExistence type="predicted"/>
<keyword evidence="6" id="KW-0472">Membrane</keyword>
<keyword evidence="5" id="KW-0520">NAD</keyword>
<dbReference type="EMBL" id="AP021875">
    <property type="protein sequence ID" value="BBO74239.1"/>
    <property type="molecule type" value="Genomic_DNA"/>
</dbReference>
<sequence>MPQQNKGMKNQYDVVVIGAGIGGLTCGAFLAKEGMSVLIAEQQSKPGGYCTSFLRNGFTFNVGFDFFVGAERGGMFDKLLDELGLKDEMQFVDLAPPSRIAGSDYNLPLTPLEDLAAELKKMFPGDVQNIDTFFQDCKAVTSEILALAEPSPDLLGIGGKIGVMIKFLFKSPNVKKYGGQSYREALKKYFKEPKLRAILASLDHYDPGWAATEPMKVVGFPAFQYPRGGSQALADVFSNGVKKHGGELALKSTITKIMVENGKAVGVQLGDGSRVNARYVVSNVDARQTFLQLIGEKYLTSKFVKELNNERLSAPVLLVSLGVDMDLKAMGFDGTSIVYNRSDNVDDVWGGDPEKCSLWIMMHSLRDPSHAPAGKATVQLMTQFPYNYMDYWKREMNGTRGKEYSEIKDALASKLIVAAEEVVPQLSKHIVCKDIATPLTFERYTSNSEGACYGWFPGPKGKLRSQKTPIKNLYQAGHWTFPGGSIFAVALSGRNAARLVLKDTR</sequence>
<dbReference type="AlphaFoldDB" id="A0A5K7Z1W5"/>
<feature type="domain" description="Amine oxidase" evidence="7">
    <location>
        <begin position="21"/>
        <end position="501"/>
    </location>
</feature>
<keyword evidence="6" id="KW-0812">Transmembrane</keyword>
<protein>
    <submittedName>
        <fullName evidence="8">Amine oxidase</fullName>
    </submittedName>
</protein>
<dbReference type="PANTHER" id="PTHR46091:SF3">
    <property type="entry name" value="AMINE OXIDASE DOMAIN-CONTAINING PROTEIN"/>
    <property type="match status" value="1"/>
</dbReference>
<evidence type="ECO:0000256" key="4">
    <source>
        <dbReference type="ARBA" id="ARBA00022857"/>
    </source>
</evidence>
<evidence type="ECO:0000256" key="1">
    <source>
        <dbReference type="ARBA" id="ARBA00022630"/>
    </source>
</evidence>
<evidence type="ECO:0000259" key="7">
    <source>
        <dbReference type="Pfam" id="PF01593"/>
    </source>
</evidence>
<evidence type="ECO:0000256" key="2">
    <source>
        <dbReference type="ARBA" id="ARBA00022729"/>
    </source>
</evidence>
<dbReference type="KEGG" id="dwd:DSCW_16560"/>
<dbReference type="SUPFAM" id="SSF51905">
    <property type="entry name" value="FAD/NAD(P)-binding domain"/>
    <property type="match status" value="1"/>
</dbReference>
<reference evidence="8 9" key="1">
    <citation type="submission" date="2019-11" db="EMBL/GenBank/DDBJ databases">
        <title>Comparative genomics of hydrocarbon-degrading Desulfosarcina strains.</title>
        <authorList>
            <person name="Watanabe M."/>
            <person name="Kojima H."/>
            <person name="Fukui M."/>
        </authorList>
    </citation>
    <scope>NUCLEOTIDE SEQUENCE [LARGE SCALE GENOMIC DNA]</scope>
    <source>
        <strain evidence="8 9">PP31</strain>
    </source>
</reference>